<dbReference type="PANTHER" id="PTHR11380">
    <property type="entry name" value="TRANSCRIPTION INITIATION FACTOR TFIID/SUPT3-RELATED"/>
    <property type="match status" value="1"/>
</dbReference>
<reference evidence="7 8" key="1">
    <citation type="submission" date="2022-11" db="UniProtKB">
        <authorList>
            <consortium name="WormBaseParasite"/>
        </authorList>
    </citation>
    <scope>IDENTIFICATION</scope>
</reference>
<dbReference type="GO" id="GO:0046982">
    <property type="term" value="F:protein heterodimerization activity"/>
    <property type="evidence" value="ECO:0007669"/>
    <property type="project" value="InterPro"/>
</dbReference>
<proteinExistence type="inferred from homology"/>
<keyword evidence="6" id="KW-1185">Reference proteome</keyword>
<dbReference type="GO" id="GO:0005634">
    <property type="term" value="C:nucleus"/>
    <property type="evidence" value="ECO:0007669"/>
    <property type="project" value="UniProtKB-SubCell"/>
</dbReference>
<comment type="similarity">
    <text evidence="5">Belongs to the SPT3 family.</text>
</comment>
<evidence type="ECO:0000313" key="7">
    <source>
        <dbReference type="WBParaSite" id="PgR002_g049_t01"/>
    </source>
</evidence>
<dbReference type="Gene3D" id="1.10.20.10">
    <property type="entry name" value="Histone, subunit A"/>
    <property type="match status" value="1"/>
</dbReference>
<dbReference type="SUPFAM" id="SSF47113">
    <property type="entry name" value="Histone-fold"/>
    <property type="match status" value="1"/>
</dbReference>
<evidence type="ECO:0000256" key="1">
    <source>
        <dbReference type="ARBA" id="ARBA00004123"/>
    </source>
</evidence>
<dbReference type="InterPro" id="IPR003195">
    <property type="entry name" value="TFIID_TAF13"/>
</dbReference>
<dbReference type="WBParaSite" id="PgR002_g049_t05">
    <property type="protein sequence ID" value="PgR002_g049_t05"/>
    <property type="gene ID" value="PgR002_g049"/>
</dbReference>
<keyword evidence="3" id="KW-0804">Transcription</keyword>
<evidence type="ECO:0000313" key="6">
    <source>
        <dbReference type="Proteomes" id="UP000887569"/>
    </source>
</evidence>
<name>A0A915A843_PARUN</name>
<keyword evidence="4" id="KW-0539">Nucleus</keyword>
<keyword evidence="2" id="KW-0805">Transcription regulation</keyword>
<organism evidence="6 8">
    <name type="scientific">Parascaris univalens</name>
    <name type="common">Nematode worm</name>
    <dbReference type="NCBI Taxonomy" id="6257"/>
    <lineage>
        <taxon>Eukaryota</taxon>
        <taxon>Metazoa</taxon>
        <taxon>Ecdysozoa</taxon>
        <taxon>Nematoda</taxon>
        <taxon>Chromadorea</taxon>
        <taxon>Rhabditida</taxon>
        <taxon>Spirurina</taxon>
        <taxon>Ascaridomorpha</taxon>
        <taxon>Ascaridoidea</taxon>
        <taxon>Ascarididae</taxon>
        <taxon>Parascaris</taxon>
    </lineage>
</organism>
<evidence type="ECO:0000256" key="4">
    <source>
        <dbReference type="ARBA" id="ARBA00023242"/>
    </source>
</evidence>
<dbReference type="GO" id="GO:0006366">
    <property type="term" value="P:transcription by RNA polymerase II"/>
    <property type="evidence" value="ECO:0007669"/>
    <property type="project" value="InterPro"/>
</dbReference>
<dbReference type="GO" id="GO:0003713">
    <property type="term" value="F:transcription coactivator activity"/>
    <property type="evidence" value="ECO:0007669"/>
    <property type="project" value="TreeGrafter"/>
</dbReference>
<dbReference type="Pfam" id="PF02269">
    <property type="entry name" value="TFIID-18kDa"/>
    <property type="match status" value="1"/>
</dbReference>
<evidence type="ECO:0000256" key="3">
    <source>
        <dbReference type="ARBA" id="ARBA00023163"/>
    </source>
</evidence>
<sequence>MSTCGTRGTSEGGDEQEELQAVVTNLMFAYGDAQEPLDECQKLVMDILHEQMMAIVKKAEKTARERGSKQIQMVDVLFQFRRHPIQLNRIFQYLKSADVLRTTKQSLLNSGSEFSADTMDDFDFGAQFDDGMNDEVKGSIYGRDAQSMYQALSVFDVTGELRCVLDRSAKDDEEKMERMRRLYKRGAAMDRDEYQKYAKARMCSMCAINGRRSERSIRRFLNWLGGAEVAANTVTILSYIASEIICVIVEGAVFSQQSETRRLYTNDYPINSIQLRHYQESLRRNKGYAKNGLTIRGGSNVWWSSVEVTFGGALLIFVCLIKYIKSPLQCCITSVAQRSSCTICTLWILHR</sequence>
<dbReference type="Proteomes" id="UP000887569">
    <property type="component" value="Unplaced"/>
</dbReference>
<dbReference type="PANTHER" id="PTHR11380:SF16">
    <property type="entry name" value="TRANSCRIPTION INITIATION PROTEIN SPT3 HOMOLOG"/>
    <property type="match status" value="1"/>
</dbReference>
<dbReference type="AlphaFoldDB" id="A0A915A843"/>
<evidence type="ECO:0000313" key="8">
    <source>
        <dbReference type="WBParaSite" id="PgR002_g049_t03"/>
    </source>
</evidence>
<comment type="subcellular location">
    <subcellularLocation>
        <location evidence="1">Nucleus</location>
    </subcellularLocation>
</comment>
<dbReference type="WBParaSite" id="PgR002_g049_t01">
    <property type="protein sequence ID" value="PgR002_g049_t01"/>
    <property type="gene ID" value="PgR002_g049"/>
</dbReference>
<dbReference type="CDD" id="cd22926">
    <property type="entry name" value="HFD_SPT3"/>
    <property type="match status" value="1"/>
</dbReference>
<accession>A0A915A843</accession>
<evidence type="ECO:0000256" key="5">
    <source>
        <dbReference type="ARBA" id="ARBA00061274"/>
    </source>
</evidence>
<dbReference type="WBParaSite" id="PgR002_g049_t03">
    <property type="protein sequence ID" value="PgR002_g049_t03"/>
    <property type="gene ID" value="PgR002_g049"/>
</dbReference>
<dbReference type="InterPro" id="IPR009072">
    <property type="entry name" value="Histone-fold"/>
</dbReference>
<evidence type="ECO:0000256" key="2">
    <source>
        <dbReference type="ARBA" id="ARBA00023015"/>
    </source>
</evidence>
<protein>
    <submittedName>
        <fullName evidence="7 8">Transcription initiation protein SPT3 homolog</fullName>
    </submittedName>
</protein>